<reference evidence="4" key="1">
    <citation type="submission" date="2013-05" db="EMBL/GenBank/DDBJ databases">
        <authorList>
            <person name="Yim A.K.Y."/>
            <person name="Chan T.F."/>
            <person name="Ji K.M."/>
            <person name="Liu X.Y."/>
            <person name="Zhou J.W."/>
            <person name="Li R.Q."/>
            <person name="Yang K.Y."/>
            <person name="Li J."/>
            <person name="Li M."/>
            <person name="Law P.T.W."/>
            <person name="Wu Y.L."/>
            <person name="Cai Z.L."/>
            <person name="Qin H."/>
            <person name="Bao Y."/>
            <person name="Leung R.K.K."/>
            <person name="Ng P.K.S."/>
            <person name="Zou J."/>
            <person name="Zhong X.J."/>
            <person name="Ran P.X."/>
            <person name="Zhong N.S."/>
            <person name="Liu Z.G."/>
            <person name="Tsui S.K.W."/>
        </authorList>
    </citation>
    <scope>NUCLEOTIDE SEQUENCE</scope>
    <source>
        <strain evidence="4">Derf</strain>
        <tissue evidence="4">Whole organism</tissue>
    </source>
</reference>
<dbReference type="PANTHER" id="PTHR22100">
    <property type="entry name" value="WINGS APART-LIKE PROTEIN HOMOLOG"/>
    <property type="match status" value="1"/>
</dbReference>
<feature type="compositionally biased region" description="Basic and acidic residues" evidence="2">
    <location>
        <begin position="129"/>
        <end position="145"/>
    </location>
</feature>
<evidence type="ECO:0000256" key="1">
    <source>
        <dbReference type="ARBA" id="ARBA00006854"/>
    </source>
</evidence>
<dbReference type="Gene3D" id="1.25.10.10">
    <property type="entry name" value="Leucine-rich Repeat Variant"/>
    <property type="match status" value="1"/>
</dbReference>
<dbReference type="AlphaFoldDB" id="A0A922HX18"/>
<dbReference type="PROSITE" id="PS51271">
    <property type="entry name" value="WAPL"/>
    <property type="match status" value="1"/>
</dbReference>
<dbReference type="InterPro" id="IPR012502">
    <property type="entry name" value="WAPL_dom"/>
</dbReference>
<comment type="caution">
    <text evidence="4">The sequence shown here is derived from an EMBL/GenBank/DDBJ whole genome shotgun (WGS) entry which is preliminary data.</text>
</comment>
<dbReference type="EMBL" id="ASGP02000004">
    <property type="protein sequence ID" value="KAH9512024.1"/>
    <property type="molecule type" value="Genomic_DNA"/>
</dbReference>
<dbReference type="InterPro" id="IPR022771">
    <property type="entry name" value="WAPL_C"/>
</dbReference>
<feature type="domain" description="WAPL" evidence="3">
    <location>
        <begin position="255"/>
        <end position="480"/>
    </location>
</feature>
<name>A0A922HX18_DERFA</name>
<dbReference type="PANTHER" id="PTHR22100:SF13">
    <property type="entry name" value="WINGS APART-LIKE PROTEIN HOMOLOG"/>
    <property type="match status" value="1"/>
</dbReference>
<evidence type="ECO:0000259" key="3">
    <source>
        <dbReference type="PROSITE" id="PS51271"/>
    </source>
</evidence>
<evidence type="ECO:0000313" key="4">
    <source>
        <dbReference type="EMBL" id="KAH9512024.1"/>
    </source>
</evidence>
<gene>
    <name evidence="4" type="ORF">DERF_010440</name>
</gene>
<feature type="compositionally biased region" description="Low complexity" evidence="2">
    <location>
        <begin position="179"/>
        <end position="191"/>
    </location>
</feature>
<feature type="compositionally biased region" description="Low complexity" evidence="2">
    <location>
        <begin position="151"/>
        <end position="162"/>
    </location>
</feature>
<dbReference type="Pfam" id="PF07814">
    <property type="entry name" value="WAPL"/>
    <property type="match status" value="1"/>
</dbReference>
<evidence type="ECO:0000256" key="2">
    <source>
        <dbReference type="SAM" id="MobiDB-lite"/>
    </source>
</evidence>
<organism evidence="4 5">
    <name type="scientific">Dermatophagoides farinae</name>
    <name type="common">American house dust mite</name>
    <dbReference type="NCBI Taxonomy" id="6954"/>
    <lineage>
        <taxon>Eukaryota</taxon>
        <taxon>Metazoa</taxon>
        <taxon>Ecdysozoa</taxon>
        <taxon>Arthropoda</taxon>
        <taxon>Chelicerata</taxon>
        <taxon>Arachnida</taxon>
        <taxon>Acari</taxon>
        <taxon>Acariformes</taxon>
        <taxon>Sarcoptiformes</taxon>
        <taxon>Astigmata</taxon>
        <taxon>Psoroptidia</taxon>
        <taxon>Analgoidea</taxon>
        <taxon>Pyroglyphidae</taxon>
        <taxon>Dermatophagoidinae</taxon>
        <taxon>Dermatophagoides</taxon>
    </lineage>
</organism>
<keyword evidence="5" id="KW-1185">Reference proteome</keyword>
<accession>A0A922HX18</accession>
<dbReference type="Proteomes" id="UP000790347">
    <property type="component" value="Unassembled WGS sequence"/>
</dbReference>
<feature type="compositionally biased region" description="Low complexity" evidence="2">
    <location>
        <begin position="10"/>
        <end position="23"/>
    </location>
</feature>
<dbReference type="InterPro" id="IPR039874">
    <property type="entry name" value="WAPL"/>
</dbReference>
<sequence>MKSRSETHHSSSSSMTKSSSSTTADAVYVTKFGQATFTSVRHRQQDHHENGNFVPLKKTKYEHHDPVDDMIMMEMDRKSATSVCDGTNINAGDGSNENHVVETKPKVYKFFKSRSPIVSNESDDYTQINEKEKSDSIKSNEKNDDIQTETNSQNSQDSQKSNGQILDTIETTNIDLTNSQQQNDQSQPSSSITTMTVETKPDDEHQHQLAPAPVVVARQPKKKIFSNREHGNKIQFDDEINKTVATEQEKKPANNDDNDDSYIKLKRIKKAHQCYELGEIEQFDGDIKYYLSGIVSTNPNSMRCLSILGLTQQTMRPEFRMHLRAHDDMPRIIKALMDAPQDSNLALCTACLMFVYNQDPLTMDIDPNALSLMLELLETRSDECNQVEEKHRCKVRSLVEEMKNKAHAQYLKLAEITAGNLAMETLLGLTSKRAGDWFKVELRRMKAIDFIVNTVIQCAERHTEGGYIEQYRKSALYCQL</sequence>
<feature type="region of interest" description="Disordered" evidence="2">
    <location>
        <begin position="1"/>
        <end position="23"/>
    </location>
</feature>
<protein>
    <recommendedName>
        <fullName evidence="3">WAPL domain-containing protein</fullName>
    </recommendedName>
</protein>
<feature type="region of interest" description="Disordered" evidence="2">
    <location>
        <begin position="121"/>
        <end position="162"/>
    </location>
</feature>
<comment type="similarity">
    <text evidence="1">Belongs to the WAPL family.</text>
</comment>
<dbReference type="InterPro" id="IPR011989">
    <property type="entry name" value="ARM-like"/>
</dbReference>
<proteinExistence type="inferred from homology"/>
<reference evidence="4" key="2">
    <citation type="journal article" date="2022" name="Res Sq">
        <title>Comparative Genomics Reveals Insights into the Divergent Evolution of Astigmatic Mites and Household Pest Adaptations.</title>
        <authorList>
            <person name="Xiong Q."/>
            <person name="Wan A.T.-Y."/>
            <person name="Liu X.-Y."/>
            <person name="Fung C.S.-H."/>
            <person name="Xiao X."/>
            <person name="Malainual N."/>
            <person name="Hou J."/>
            <person name="Wang L."/>
            <person name="Wang M."/>
            <person name="Yang K."/>
            <person name="Cui Y."/>
            <person name="Leung E."/>
            <person name="Nong W."/>
            <person name="Shin S.-K."/>
            <person name="Au S."/>
            <person name="Jeong K.Y."/>
            <person name="Chew F.T."/>
            <person name="Hui J."/>
            <person name="Leung T.F."/>
            <person name="Tungtrongchitr A."/>
            <person name="Zhong N."/>
            <person name="Liu Z."/>
            <person name="Tsui S."/>
        </authorList>
    </citation>
    <scope>NUCLEOTIDE SEQUENCE</scope>
    <source>
        <strain evidence="4">Derf</strain>
        <tissue evidence="4">Whole organism</tissue>
    </source>
</reference>
<evidence type="ECO:0000313" key="5">
    <source>
        <dbReference type="Proteomes" id="UP000790347"/>
    </source>
</evidence>
<feature type="region of interest" description="Disordered" evidence="2">
    <location>
        <begin position="176"/>
        <end position="212"/>
    </location>
</feature>